<dbReference type="PaxDb" id="593117-TGAM_1395"/>
<dbReference type="OrthoDB" id="86049at2157"/>
<evidence type="ECO:0000313" key="1">
    <source>
        <dbReference type="EMBL" id="ACS33897.1"/>
    </source>
</evidence>
<proteinExistence type="predicted"/>
<dbReference type="eggNOG" id="arCOG05878">
    <property type="taxonomic scope" value="Archaea"/>
</dbReference>
<sequence length="331" mass="38407">MRLLRFGPSIIFLRTPHREAVESAIEELFGVEKTPTDIAIKESSEFETVLFVTDEWKKETIPPESAFLIRCHAPAVLSRIINANLPVEKVHVESAIIFLRVPDRVGEGLKLIAEKYNGEVMDIRTALDEGEAMDTIIGLTRKKLNSPIGPEDVEGAVLVRRDFLSVYRELLMDTPLLLLKLMPEWNEMTIKLYDTAKRYEENIERLMLVIEDLDLGFIVGEGWDWDYPRPFMRVPVYKLKLLTWEDPLRVKFLLKGLEYRGYKRLCDIDVFVEGKKIDWVKLGKFDSKFELAKTAREELEKLLSEDVRRRLHEIEEKLLGDTREEGEVKAS</sequence>
<organism evidence="1 2">
    <name type="scientific">Thermococcus gammatolerans (strain DSM 15229 / JCM 11827 / EJ3)</name>
    <dbReference type="NCBI Taxonomy" id="593117"/>
    <lineage>
        <taxon>Archaea</taxon>
        <taxon>Methanobacteriati</taxon>
        <taxon>Methanobacteriota</taxon>
        <taxon>Thermococci</taxon>
        <taxon>Thermococcales</taxon>
        <taxon>Thermococcaceae</taxon>
        <taxon>Thermococcus</taxon>
    </lineage>
</organism>
<dbReference type="KEGG" id="tga:TGAM_1395"/>
<reference evidence="1 2" key="1">
    <citation type="journal article" date="2007" name="Genome Biol.">
        <title>Genome analysis and genome-wide proteomics of Thermococcus gammatolerans, the most radioresistant organism known amongst the Archaea.</title>
        <authorList>
            <person name="Zivanovic Y."/>
            <person name="Armengaud J."/>
            <person name="Lagorce A."/>
            <person name="Leplat C."/>
            <person name="Guerin P."/>
            <person name="Dutertre M."/>
            <person name="Anthouard V."/>
            <person name="Forterre P."/>
            <person name="Wincker P."/>
            <person name="Confalonieri F."/>
        </authorList>
    </citation>
    <scope>NUCLEOTIDE SEQUENCE [LARGE SCALE GENOMIC DNA]</scope>
    <source>
        <strain evidence="2">DSM 15229 / JCM 11827 / EJ3</strain>
    </source>
</reference>
<dbReference type="Proteomes" id="UP000001488">
    <property type="component" value="Chromosome"/>
</dbReference>
<keyword evidence="2" id="KW-1185">Reference proteome</keyword>
<dbReference type="GeneID" id="7988128"/>
<dbReference type="STRING" id="593117.TGAM_1395"/>
<name>C5A6N5_THEGJ</name>
<gene>
    <name evidence="1" type="ordered locus">TGAM_1395</name>
</gene>
<dbReference type="EMBL" id="CP001398">
    <property type="protein sequence ID" value="ACS33897.1"/>
    <property type="molecule type" value="Genomic_DNA"/>
</dbReference>
<evidence type="ECO:0000313" key="2">
    <source>
        <dbReference type="Proteomes" id="UP000001488"/>
    </source>
</evidence>
<dbReference type="AlphaFoldDB" id="C5A6N5"/>
<dbReference type="RefSeq" id="WP_015859009.1">
    <property type="nucleotide sequence ID" value="NC_012804.1"/>
</dbReference>
<accession>C5A6N5</accession>
<protein>
    <submittedName>
        <fullName evidence="1">Uncharacterized protein</fullName>
    </submittedName>
</protein>
<dbReference type="HOGENOM" id="CLU_071259_0_0_2"/>
<dbReference type="PATRIC" id="fig|593117.10.peg.1397"/>